<name>A0A1X7T5C2_AMPQE</name>
<evidence type="ECO:0000313" key="1">
    <source>
        <dbReference type="EnsemblMetazoa" id="Aqu2.1.09447_001"/>
    </source>
</evidence>
<sequence length="111" mass="13035">MFKKQEKLLVLLRVTQHLFHLIVSKDNVMSVFNLLDENNIFYILIPPNPTEQLQPLNLSVNKPEKDFVKSKFQNWYANIICTQLESGEEPVDMPLSIMKPLMSQWIIEMCN</sequence>
<organism evidence="1">
    <name type="scientific">Amphimedon queenslandica</name>
    <name type="common">Sponge</name>
    <dbReference type="NCBI Taxonomy" id="400682"/>
    <lineage>
        <taxon>Eukaryota</taxon>
        <taxon>Metazoa</taxon>
        <taxon>Porifera</taxon>
        <taxon>Demospongiae</taxon>
        <taxon>Heteroscleromorpha</taxon>
        <taxon>Haplosclerida</taxon>
        <taxon>Niphatidae</taxon>
        <taxon>Amphimedon</taxon>
    </lineage>
</organism>
<protein>
    <recommendedName>
        <fullName evidence="2">DDE-1 domain-containing protein</fullName>
    </recommendedName>
</protein>
<dbReference type="InParanoid" id="A0A1X7T5C2"/>
<evidence type="ECO:0008006" key="2">
    <source>
        <dbReference type="Google" id="ProtNLM"/>
    </source>
</evidence>
<dbReference type="AlphaFoldDB" id="A0A1X7T5C2"/>
<dbReference type="EnsemblMetazoa" id="Aqu2.1.09447_001">
    <property type="protein sequence ID" value="Aqu2.1.09447_001"/>
    <property type="gene ID" value="Aqu2.1.09447"/>
</dbReference>
<accession>A0A1X7T5C2</accession>
<reference evidence="1" key="1">
    <citation type="submission" date="2017-05" db="UniProtKB">
        <authorList>
            <consortium name="EnsemblMetazoa"/>
        </authorList>
    </citation>
    <scope>IDENTIFICATION</scope>
</reference>
<proteinExistence type="predicted"/>